<dbReference type="Proteomes" id="UP000184241">
    <property type="component" value="Unassembled WGS sequence"/>
</dbReference>
<comment type="similarity">
    <text evidence="1">Belongs to the UPF0047 family.</text>
</comment>
<name>A0A1M6C9W8_9CLOT</name>
<dbReference type="Gene3D" id="2.60.120.460">
    <property type="entry name" value="YjbQ-like"/>
    <property type="match status" value="1"/>
</dbReference>
<dbReference type="InterPro" id="IPR001602">
    <property type="entry name" value="UPF0047_YjbQ-like"/>
</dbReference>
<dbReference type="InterPro" id="IPR035917">
    <property type="entry name" value="YjbQ-like_sf"/>
</dbReference>
<sequence>MSIYKEQISLTSHGETPSFFDITPQVREAIKKSNIQNGICVVISPHTTCSVFFEEFVHDYTENGDEFLQVDLNDVLKKIIPDNVALGQYNYPGEEHYKAVESWPDASSYLPNGDRSALFNCDAHLKATLLGSSETFEVDNGALGVGTTGYVYFVDFDRTRSRTRKCKIIIIGE</sequence>
<dbReference type="Pfam" id="PF01894">
    <property type="entry name" value="YjbQ"/>
    <property type="match status" value="1"/>
</dbReference>
<evidence type="ECO:0000256" key="1">
    <source>
        <dbReference type="ARBA" id="ARBA00005534"/>
    </source>
</evidence>
<dbReference type="AlphaFoldDB" id="A0A1M6C9W8"/>
<reference evidence="2 3" key="1">
    <citation type="submission" date="2016-11" db="EMBL/GenBank/DDBJ databases">
        <authorList>
            <person name="Jaros S."/>
            <person name="Januszkiewicz K."/>
            <person name="Wedrychowicz H."/>
        </authorList>
    </citation>
    <scope>NUCLEOTIDE SEQUENCE [LARGE SCALE GENOMIC DNA]</scope>
    <source>
        <strain evidence="2 3">DSM 6191</strain>
    </source>
</reference>
<dbReference type="PANTHER" id="PTHR30615:SF8">
    <property type="entry name" value="UPF0047 PROTEIN C4A8.02C"/>
    <property type="match status" value="1"/>
</dbReference>
<proteinExistence type="inferred from homology"/>
<gene>
    <name evidence="2" type="ORF">SAMN02745941_04029</name>
</gene>
<organism evidence="2 3">
    <name type="scientific">Clostridium intestinale DSM 6191</name>
    <dbReference type="NCBI Taxonomy" id="1121320"/>
    <lineage>
        <taxon>Bacteria</taxon>
        <taxon>Bacillati</taxon>
        <taxon>Bacillota</taxon>
        <taxon>Clostridia</taxon>
        <taxon>Eubacteriales</taxon>
        <taxon>Clostridiaceae</taxon>
        <taxon>Clostridium</taxon>
    </lineage>
</organism>
<protein>
    <submittedName>
        <fullName evidence="2">Thiamin phosphate synthase YjbQ, UPF0047 family</fullName>
    </submittedName>
</protein>
<dbReference type="SUPFAM" id="SSF111038">
    <property type="entry name" value="YjbQ-like"/>
    <property type="match status" value="1"/>
</dbReference>
<dbReference type="RefSeq" id="WP_073022366.1">
    <property type="nucleotide sequence ID" value="NZ_FQXU01000016.1"/>
</dbReference>
<evidence type="ECO:0000313" key="2">
    <source>
        <dbReference type="EMBL" id="SHI57786.1"/>
    </source>
</evidence>
<dbReference type="PANTHER" id="PTHR30615">
    <property type="entry name" value="UNCHARACTERIZED PROTEIN YJBQ-RELATED"/>
    <property type="match status" value="1"/>
</dbReference>
<dbReference type="EMBL" id="FQXU01000016">
    <property type="protein sequence ID" value="SHI57786.1"/>
    <property type="molecule type" value="Genomic_DNA"/>
</dbReference>
<accession>A0A1M6C9W8</accession>
<evidence type="ECO:0000313" key="3">
    <source>
        <dbReference type="Proteomes" id="UP000184241"/>
    </source>
</evidence>